<dbReference type="PANTHER" id="PTHR39490:SF8">
    <property type="entry name" value="ZINC FINGER FYVE DOMAIN-CONTAINING PROTEIN 21"/>
    <property type="match status" value="1"/>
</dbReference>
<comment type="caution">
    <text evidence="8">The sequence shown here is derived from an EMBL/GenBank/DDBJ whole genome shotgun (WGS) entry which is preliminary data.</text>
</comment>
<feature type="region of interest" description="Disordered" evidence="5">
    <location>
        <begin position="381"/>
        <end position="401"/>
    </location>
</feature>
<dbReference type="Pfam" id="PF13639">
    <property type="entry name" value="zf-RING_2"/>
    <property type="match status" value="1"/>
</dbReference>
<gene>
    <name evidence="8" type="ORF">Cboi02_000150800</name>
</gene>
<dbReference type="SMART" id="SM00184">
    <property type="entry name" value="RING"/>
    <property type="match status" value="1"/>
</dbReference>
<dbReference type="SMART" id="SM00064">
    <property type="entry name" value="FYVE"/>
    <property type="match status" value="1"/>
</dbReference>
<feature type="compositionally biased region" description="Low complexity" evidence="5">
    <location>
        <begin position="274"/>
        <end position="309"/>
    </location>
</feature>
<dbReference type="CDD" id="cd16489">
    <property type="entry name" value="mRING-CH-C4HC2H_ZNRF"/>
    <property type="match status" value="1"/>
</dbReference>
<feature type="compositionally biased region" description="Low complexity" evidence="5">
    <location>
        <begin position="82"/>
        <end position="95"/>
    </location>
</feature>
<evidence type="ECO:0000256" key="4">
    <source>
        <dbReference type="PROSITE-ProRule" id="PRU00175"/>
    </source>
</evidence>
<evidence type="ECO:0000259" key="6">
    <source>
        <dbReference type="PROSITE" id="PS50089"/>
    </source>
</evidence>
<feature type="region of interest" description="Disordered" evidence="5">
    <location>
        <begin position="495"/>
        <end position="533"/>
    </location>
</feature>
<dbReference type="Proteomes" id="UP001165120">
    <property type="component" value="Unassembled WGS sequence"/>
</dbReference>
<feature type="region of interest" description="Disordered" evidence="5">
    <location>
        <begin position="243"/>
        <end position="313"/>
    </location>
</feature>
<dbReference type="InterPro" id="IPR017455">
    <property type="entry name" value="Znf_FYVE-rel"/>
</dbReference>
<feature type="domain" description="RING-type" evidence="6">
    <location>
        <begin position="538"/>
        <end position="580"/>
    </location>
</feature>
<feature type="compositionally biased region" description="Acidic residues" evidence="5">
    <location>
        <begin position="518"/>
        <end position="533"/>
    </location>
</feature>
<feature type="domain" description="FYVE-type" evidence="7">
    <location>
        <begin position="110"/>
        <end position="183"/>
    </location>
</feature>
<dbReference type="Gene3D" id="3.30.40.10">
    <property type="entry name" value="Zinc/RING finger domain, C3HC4 (zinc finger)"/>
    <property type="match status" value="2"/>
</dbReference>
<dbReference type="GO" id="GO:0008270">
    <property type="term" value="F:zinc ion binding"/>
    <property type="evidence" value="ECO:0007669"/>
    <property type="project" value="UniProtKB-KW"/>
</dbReference>
<feature type="region of interest" description="Disordered" evidence="5">
    <location>
        <begin position="49"/>
        <end position="95"/>
    </location>
</feature>
<feature type="compositionally biased region" description="Polar residues" evidence="5">
    <location>
        <begin position="503"/>
        <end position="514"/>
    </location>
</feature>
<evidence type="ECO:0000256" key="1">
    <source>
        <dbReference type="ARBA" id="ARBA00022723"/>
    </source>
</evidence>
<evidence type="ECO:0000256" key="5">
    <source>
        <dbReference type="SAM" id="MobiDB-lite"/>
    </source>
</evidence>
<feature type="compositionally biased region" description="Low complexity" evidence="5">
    <location>
        <begin position="199"/>
        <end position="215"/>
    </location>
</feature>
<keyword evidence="2 4" id="KW-0863">Zinc-finger</keyword>
<feature type="compositionally biased region" description="Low complexity" evidence="5">
    <location>
        <begin position="383"/>
        <end position="397"/>
    </location>
</feature>
<feature type="compositionally biased region" description="Low complexity" evidence="5">
    <location>
        <begin position="416"/>
        <end position="431"/>
    </location>
</feature>
<dbReference type="InterPro" id="IPR011011">
    <property type="entry name" value="Znf_FYVE_PHD"/>
</dbReference>
<feature type="region of interest" description="Disordered" evidence="5">
    <location>
        <begin position="195"/>
        <end position="219"/>
    </location>
</feature>
<evidence type="ECO:0000259" key="7">
    <source>
        <dbReference type="PROSITE" id="PS50178"/>
    </source>
</evidence>
<protein>
    <submittedName>
        <fullName evidence="8">Unnamed protein product</fullName>
    </submittedName>
</protein>
<sequence length="585" mass="63737">MSQPSTNGLNADINHFGIISGSSAATGVTDINYHSNSFENDGLNAGFTPSISTSSTEYDEQDQSYEGGFDPTIGPTDSSDGNNNNNNNNNNENINTNNNLIDGVAVWQPDEDVTNCCICHSSFTFFHRKHHCRKCGRIVCGDCSSVFTNYLPSTYVVCPPSQVFLESPHVPHRTCDDCVDELDMIRRALRRNNASNVLNSPGNSNNISGGSNRFSDNASTVLPPEIAKNVKDITHRTTTLLLDDESRTNSSSRSSIRDFNRQIGVMSPILTQRNNSTSNKNNGSSNANINTTNSGSSNSNNNSNGISTSDQDTDMDLCPICAKNLKSLSEEKKEKHIDDCLTSAEFSGSPDTKRHFNRMLVYNIPLPLSEKGKIKSILKKKTNANSSNNNTPISSLNPKEPIPDYMISRVLDIPNGSNRDGSISSSSENNNLKAVNGVNSGSISTVRSNNTNKSSCIDGSSLNKIVGGSSLDTINNNSGQITTGFSDEAHSDYNIDEIISPPSGDNNHTSSSKYNSDHEDEEGKDEDEDEDDDDYPECVICFEPLKPGDKVGRLECLCVFHYKCIKGWFERKGASECPVHAIHMN</sequence>
<evidence type="ECO:0000313" key="8">
    <source>
        <dbReference type="EMBL" id="GME68246.1"/>
    </source>
</evidence>
<accession>A0A9W6SW30</accession>
<organism evidence="8 9">
    <name type="scientific">Candida boidinii</name>
    <name type="common">Yeast</name>
    <dbReference type="NCBI Taxonomy" id="5477"/>
    <lineage>
        <taxon>Eukaryota</taxon>
        <taxon>Fungi</taxon>
        <taxon>Dikarya</taxon>
        <taxon>Ascomycota</taxon>
        <taxon>Saccharomycotina</taxon>
        <taxon>Pichiomycetes</taxon>
        <taxon>Pichiales</taxon>
        <taxon>Pichiaceae</taxon>
        <taxon>Ogataea</taxon>
        <taxon>Ogataea/Candida clade</taxon>
    </lineage>
</organism>
<keyword evidence="1" id="KW-0479">Metal-binding</keyword>
<dbReference type="EMBL" id="BSXN01000362">
    <property type="protein sequence ID" value="GME68246.1"/>
    <property type="molecule type" value="Genomic_DNA"/>
</dbReference>
<evidence type="ECO:0000256" key="3">
    <source>
        <dbReference type="ARBA" id="ARBA00022833"/>
    </source>
</evidence>
<feature type="region of interest" description="Disordered" evidence="5">
    <location>
        <begin position="416"/>
        <end position="437"/>
    </location>
</feature>
<evidence type="ECO:0000256" key="2">
    <source>
        <dbReference type="ARBA" id="ARBA00022771"/>
    </source>
</evidence>
<dbReference type="SUPFAM" id="SSF57850">
    <property type="entry name" value="RING/U-box"/>
    <property type="match status" value="1"/>
</dbReference>
<reference evidence="8" key="1">
    <citation type="submission" date="2023-04" db="EMBL/GenBank/DDBJ databases">
        <title>Candida boidinii NBRC 10035.</title>
        <authorList>
            <person name="Ichikawa N."/>
            <person name="Sato H."/>
            <person name="Tonouchi N."/>
        </authorList>
    </citation>
    <scope>NUCLEOTIDE SEQUENCE</scope>
    <source>
        <strain evidence="8">NBRC 10035</strain>
    </source>
</reference>
<dbReference type="InterPro" id="IPR000306">
    <property type="entry name" value="Znf_FYVE"/>
</dbReference>
<dbReference type="SUPFAM" id="SSF57903">
    <property type="entry name" value="FYVE/PHD zinc finger"/>
    <property type="match status" value="1"/>
</dbReference>
<dbReference type="AlphaFoldDB" id="A0A9W6SW30"/>
<dbReference type="InterPro" id="IPR013083">
    <property type="entry name" value="Znf_RING/FYVE/PHD"/>
</dbReference>
<keyword evidence="9" id="KW-1185">Reference proteome</keyword>
<dbReference type="PROSITE" id="PS50089">
    <property type="entry name" value="ZF_RING_2"/>
    <property type="match status" value="1"/>
</dbReference>
<dbReference type="Pfam" id="PF01363">
    <property type="entry name" value="FYVE"/>
    <property type="match status" value="1"/>
</dbReference>
<dbReference type="PANTHER" id="PTHR39490">
    <property type="entry name" value="ARRESTIN DOMAIN-CONTAINING PROTEIN D"/>
    <property type="match status" value="1"/>
</dbReference>
<dbReference type="InterPro" id="IPR052113">
    <property type="entry name" value="FYVE-type_Zinc_Finger"/>
</dbReference>
<dbReference type="GO" id="GO:0032266">
    <property type="term" value="F:phosphatidylinositol-3-phosphate binding"/>
    <property type="evidence" value="ECO:0007669"/>
    <property type="project" value="UniProtKB-ARBA"/>
</dbReference>
<dbReference type="PROSITE" id="PS50178">
    <property type="entry name" value="ZF_FYVE"/>
    <property type="match status" value="1"/>
</dbReference>
<evidence type="ECO:0000313" key="9">
    <source>
        <dbReference type="Proteomes" id="UP001165120"/>
    </source>
</evidence>
<dbReference type="InterPro" id="IPR001841">
    <property type="entry name" value="Znf_RING"/>
</dbReference>
<name>A0A9W6SW30_CANBO</name>
<proteinExistence type="predicted"/>
<keyword evidence="3" id="KW-0862">Zinc</keyword>